<comment type="caution">
    <text evidence="6">The sequence shown here is derived from an EMBL/GenBank/DDBJ whole genome shotgun (WGS) entry which is preliminary data.</text>
</comment>
<reference evidence="6 7" key="1">
    <citation type="submission" date="2020-07" db="EMBL/GenBank/DDBJ databases">
        <title>MOT database genomes.</title>
        <authorList>
            <person name="Joseph S."/>
            <person name="Aduse-Opoku J."/>
            <person name="Hashim A."/>
            <person name="Wade W."/>
            <person name="Curtis M."/>
        </authorList>
    </citation>
    <scope>NUCLEOTIDE SEQUENCE [LARGE SCALE GENOMIC DNA]</scope>
    <source>
        <strain evidence="6 7">DSM 100099</strain>
    </source>
</reference>
<dbReference type="SMART" id="SM00354">
    <property type="entry name" value="HTH_LACI"/>
    <property type="match status" value="1"/>
</dbReference>
<keyword evidence="1" id="KW-0805">Transcription regulation</keyword>
<dbReference type="GO" id="GO:0003700">
    <property type="term" value="F:DNA-binding transcription factor activity"/>
    <property type="evidence" value="ECO:0007669"/>
    <property type="project" value="TreeGrafter"/>
</dbReference>
<evidence type="ECO:0000256" key="3">
    <source>
        <dbReference type="ARBA" id="ARBA00023163"/>
    </source>
</evidence>
<dbReference type="RefSeq" id="WP_179913394.1">
    <property type="nucleotide sequence ID" value="NZ_JACBYE010000021.1"/>
</dbReference>
<evidence type="ECO:0000313" key="7">
    <source>
        <dbReference type="Proteomes" id="UP000561011"/>
    </source>
</evidence>
<gene>
    <name evidence="6" type="ORF">HZZ10_09970</name>
</gene>
<dbReference type="Pfam" id="PF00356">
    <property type="entry name" value="LacI"/>
    <property type="match status" value="1"/>
</dbReference>
<dbReference type="Proteomes" id="UP000561011">
    <property type="component" value="Unassembled WGS sequence"/>
</dbReference>
<sequence>MATIDDVARTAGVSTSTVSYVLSGKRPISAPTRLRVEKAIRELGYRPHAGARALASSRTQVIALMAPLRVDVDVSVIMQFVTGVVTAARTYEHDVLLLTQDDAAGLDRVASGSMVDALVVMDIEDDDPRVPLLATLRQPTVLIGLPHEAAGLSCVDLDFEGAGRLAVRHLAARGHRAVGLVGSPPAVLERHTSYAERILRGFRSEAQSLEVQSGHVACESSPSGARAAVDALLAAVPDVTAVVVHNEVALPFVVSALHDRGLRTPQDVSVLAVCPPEVAESQPVPLSSIDLPAHTIGAVAVEMVMARLDQDHPAETRLLTPRVVNRGSVRDRAAAPDQSVSP</sequence>
<dbReference type="SUPFAM" id="SSF47413">
    <property type="entry name" value="lambda repressor-like DNA-binding domains"/>
    <property type="match status" value="1"/>
</dbReference>
<proteinExistence type="predicted"/>
<dbReference type="PROSITE" id="PS00356">
    <property type="entry name" value="HTH_LACI_1"/>
    <property type="match status" value="1"/>
</dbReference>
<dbReference type="SUPFAM" id="SSF53822">
    <property type="entry name" value="Periplasmic binding protein-like I"/>
    <property type="match status" value="1"/>
</dbReference>
<evidence type="ECO:0000256" key="2">
    <source>
        <dbReference type="ARBA" id="ARBA00023125"/>
    </source>
</evidence>
<dbReference type="Gene3D" id="3.40.50.2300">
    <property type="match status" value="2"/>
</dbReference>
<feature type="domain" description="HTH lacI-type" evidence="5">
    <location>
        <begin position="2"/>
        <end position="56"/>
    </location>
</feature>
<evidence type="ECO:0000256" key="1">
    <source>
        <dbReference type="ARBA" id="ARBA00023015"/>
    </source>
</evidence>
<feature type="region of interest" description="Disordered" evidence="4">
    <location>
        <begin position="323"/>
        <end position="342"/>
    </location>
</feature>
<dbReference type="PANTHER" id="PTHR30146:SF153">
    <property type="entry name" value="LACTOSE OPERON REPRESSOR"/>
    <property type="match status" value="1"/>
</dbReference>
<accession>A0A853ET57</accession>
<dbReference type="InterPro" id="IPR046335">
    <property type="entry name" value="LacI/GalR-like_sensor"/>
</dbReference>
<keyword evidence="7" id="KW-1185">Reference proteome</keyword>
<keyword evidence="3" id="KW-0804">Transcription</keyword>
<organism evidence="6 7">
    <name type="scientific">Sanguibacter inulinus</name>
    <dbReference type="NCBI Taxonomy" id="60922"/>
    <lineage>
        <taxon>Bacteria</taxon>
        <taxon>Bacillati</taxon>
        <taxon>Actinomycetota</taxon>
        <taxon>Actinomycetes</taxon>
        <taxon>Micrococcales</taxon>
        <taxon>Sanguibacteraceae</taxon>
        <taxon>Sanguibacter</taxon>
    </lineage>
</organism>
<dbReference type="EMBL" id="JACBYE010000021">
    <property type="protein sequence ID" value="NYS93846.1"/>
    <property type="molecule type" value="Genomic_DNA"/>
</dbReference>
<evidence type="ECO:0000256" key="4">
    <source>
        <dbReference type="SAM" id="MobiDB-lite"/>
    </source>
</evidence>
<dbReference type="InterPro" id="IPR000843">
    <property type="entry name" value="HTH_LacI"/>
</dbReference>
<dbReference type="InterPro" id="IPR028082">
    <property type="entry name" value="Peripla_BP_I"/>
</dbReference>
<dbReference type="CDD" id="cd01392">
    <property type="entry name" value="HTH_LacI"/>
    <property type="match status" value="1"/>
</dbReference>
<keyword evidence="2 6" id="KW-0238">DNA-binding</keyword>
<protein>
    <submittedName>
        <fullName evidence="6">LacI family DNA-binding transcriptional regulator</fullName>
    </submittedName>
</protein>
<dbReference type="InterPro" id="IPR010982">
    <property type="entry name" value="Lambda_DNA-bd_dom_sf"/>
</dbReference>
<name>A0A853ET57_9MICO</name>
<dbReference type="PROSITE" id="PS50932">
    <property type="entry name" value="HTH_LACI_2"/>
    <property type="match status" value="1"/>
</dbReference>
<dbReference type="AlphaFoldDB" id="A0A853ET57"/>
<dbReference type="Pfam" id="PF13377">
    <property type="entry name" value="Peripla_BP_3"/>
    <property type="match status" value="1"/>
</dbReference>
<evidence type="ECO:0000313" key="6">
    <source>
        <dbReference type="EMBL" id="NYS93846.1"/>
    </source>
</evidence>
<dbReference type="Gene3D" id="1.10.260.40">
    <property type="entry name" value="lambda repressor-like DNA-binding domains"/>
    <property type="match status" value="1"/>
</dbReference>
<evidence type="ECO:0000259" key="5">
    <source>
        <dbReference type="PROSITE" id="PS50932"/>
    </source>
</evidence>
<dbReference type="GO" id="GO:0000976">
    <property type="term" value="F:transcription cis-regulatory region binding"/>
    <property type="evidence" value="ECO:0007669"/>
    <property type="project" value="TreeGrafter"/>
</dbReference>
<dbReference type="PANTHER" id="PTHR30146">
    <property type="entry name" value="LACI-RELATED TRANSCRIPTIONAL REPRESSOR"/>
    <property type="match status" value="1"/>
</dbReference>